<evidence type="ECO:0000313" key="2">
    <source>
        <dbReference type="Proteomes" id="UP000254545"/>
    </source>
</evidence>
<dbReference type="EMBL" id="UGKR01000003">
    <property type="protein sequence ID" value="STS87784.1"/>
    <property type="molecule type" value="Genomic_DNA"/>
</dbReference>
<evidence type="ECO:0000313" key="1">
    <source>
        <dbReference type="EMBL" id="STS87784.1"/>
    </source>
</evidence>
<organism evidence="1 2">
    <name type="scientific">Klebsiella variicola</name>
    <dbReference type="NCBI Taxonomy" id="244366"/>
    <lineage>
        <taxon>Bacteria</taxon>
        <taxon>Pseudomonadati</taxon>
        <taxon>Pseudomonadota</taxon>
        <taxon>Gammaproteobacteria</taxon>
        <taxon>Enterobacterales</taxon>
        <taxon>Enterobacteriaceae</taxon>
        <taxon>Klebsiella/Raoultella group</taxon>
        <taxon>Klebsiella</taxon>
        <taxon>Klebsiella pneumoniae complex</taxon>
    </lineage>
</organism>
<accession>A0A7H4MBT4</accession>
<dbReference type="Gene3D" id="3.40.190.10">
    <property type="entry name" value="Periplasmic binding protein-like II"/>
    <property type="match status" value="2"/>
</dbReference>
<sequence length="68" mass="7718">MREKQVAFSRPYRQALSGVVIVNKDVAHTFADLKAKKIGVVKGTLHQHYLRDKQRPCRRSLTTTSPAL</sequence>
<dbReference type="Proteomes" id="UP000254545">
    <property type="component" value="Unassembled WGS sequence"/>
</dbReference>
<name>A0A7H4MBT4_KLEVA</name>
<dbReference type="AlphaFoldDB" id="A0A7H4MBT4"/>
<reference evidence="1 2" key="1">
    <citation type="submission" date="2018-06" db="EMBL/GenBank/DDBJ databases">
        <authorList>
            <consortium name="Pathogen Informatics"/>
            <person name="Doyle S."/>
        </authorList>
    </citation>
    <scope>NUCLEOTIDE SEQUENCE [LARGE SCALE GENOMIC DNA]</scope>
    <source>
        <strain evidence="1 2">NCTC9177</strain>
    </source>
</reference>
<dbReference type="SUPFAM" id="SSF53850">
    <property type="entry name" value="Periplasmic binding protein-like II"/>
    <property type="match status" value="1"/>
</dbReference>
<gene>
    <name evidence="1" type="primary">artJ_2</name>
    <name evidence="1" type="ORF">NCTC9177_01609</name>
</gene>
<proteinExistence type="predicted"/>
<protein>
    <submittedName>
        <fullName evidence="1">ArtI</fullName>
    </submittedName>
</protein>
<comment type="caution">
    <text evidence="1">The sequence shown here is derived from an EMBL/GenBank/DDBJ whole genome shotgun (WGS) entry which is preliminary data.</text>
</comment>